<name>A0A1R4A4G0_HALED</name>
<organism evidence="2 3">
    <name type="scientific">Halomonas elongata (strain ATCC 33173 / DSM 2581 / NBRC 15536 / NCIMB 2198 / 1H9)</name>
    <dbReference type="NCBI Taxonomy" id="768066"/>
    <lineage>
        <taxon>Bacteria</taxon>
        <taxon>Pseudomonadati</taxon>
        <taxon>Pseudomonadota</taxon>
        <taxon>Gammaproteobacteria</taxon>
        <taxon>Oceanospirillales</taxon>
        <taxon>Halomonadaceae</taxon>
        <taxon>Halomonas</taxon>
    </lineage>
</organism>
<evidence type="ECO:0000313" key="3">
    <source>
        <dbReference type="Proteomes" id="UP000008707"/>
    </source>
</evidence>
<gene>
    <name evidence="2" type="ORF">HELO_3299B</name>
</gene>
<feature type="region of interest" description="Disordered" evidence="1">
    <location>
        <begin position="28"/>
        <end position="64"/>
    </location>
</feature>
<dbReference type="EMBL" id="FN869568">
    <property type="protein sequence ID" value="SJK83848.1"/>
    <property type="molecule type" value="Genomic_DNA"/>
</dbReference>
<dbReference type="KEGG" id="hel:HELO_3299B"/>
<protein>
    <submittedName>
        <fullName evidence="2">Uncharacterized protein</fullName>
    </submittedName>
</protein>
<dbReference type="Proteomes" id="UP000008707">
    <property type="component" value="Chromosome"/>
</dbReference>
<reference evidence="3" key="1">
    <citation type="journal article" date="2011" name="Environ. Microbiol.">
        <title>A blueprint of ectoine metabolism from the genome of the industrial producer Halomonas elongata DSM 2581(T).</title>
        <authorList>
            <person name="Schwibbert K."/>
            <person name="Marin-Sanguino A."/>
            <person name="Bagyan I."/>
            <person name="Heidrich G."/>
            <person name="Lentzen G."/>
            <person name="Seitz H."/>
            <person name="Rampp M."/>
            <person name="Schuster S.C."/>
            <person name="Klenk H.P."/>
            <person name="Pfeiffer F."/>
            <person name="Oesterhelt D."/>
            <person name="Kunte H.J."/>
        </authorList>
    </citation>
    <scope>NUCLEOTIDE SEQUENCE [LARGE SCALE GENOMIC DNA]</scope>
    <source>
        <strain evidence="3">ATCC 33173 / DSM 2581 / NBRC 15536 / NCIMB 2198 / 1H9</strain>
    </source>
</reference>
<dbReference type="AlphaFoldDB" id="A0A1R4A4G0"/>
<sequence>MTPNEDPGWRRLTPAEIEALRQEMRQDGQWAKAELAKRRREHAEPPAGSSLARSGTFVGPRNND</sequence>
<evidence type="ECO:0000313" key="2">
    <source>
        <dbReference type="EMBL" id="SJK83848.1"/>
    </source>
</evidence>
<accession>A0A1R4A4G0</accession>
<evidence type="ECO:0000256" key="1">
    <source>
        <dbReference type="SAM" id="MobiDB-lite"/>
    </source>
</evidence>
<proteinExistence type="predicted"/>